<reference evidence="2" key="1">
    <citation type="submission" date="2021-01" db="EMBL/GenBank/DDBJ databases">
        <authorList>
            <person name="Corre E."/>
            <person name="Pelletier E."/>
            <person name="Niang G."/>
            <person name="Scheremetjew M."/>
            <person name="Finn R."/>
            <person name="Kale V."/>
            <person name="Holt S."/>
            <person name="Cochrane G."/>
            <person name="Meng A."/>
            <person name="Brown T."/>
            <person name="Cohen L."/>
        </authorList>
    </citation>
    <scope>NUCLEOTIDE SEQUENCE</scope>
    <source>
        <strain evidence="2">CCMP722</strain>
    </source>
</reference>
<protein>
    <submittedName>
        <fullName evidence="2">Uncharacterized protein</fullName>
    </submittedName>
</protein>
<accession>A0A7S0N3J3</accession>
<feature type="coiled-coil region" evidence="1">
    <location>
        <begin position="30"/>
        <end position="57"/>
    </location>
</feature>
<name>A0A7S0N3J3_9CHLO</name>
<dbReference type="EMBL" id="HBFA01010970">
    <property type="protein sequence ID" value="CAD8659136.1"/>
    <property type="molecule type" value="Transcribed_RNA"/>
</dbReference>
<evidence type="ECO:0000313" key="2">
    <source>
        <dbReference type="EMBL" id="CAD8659136.1"/>
    </source>
</evidence>
<gene>
    <name evidence="2" type="ORF">POBO1169_LOCUS5728</name>
</gene>
<dbReference type="AlphaFoldDB" id="A0A7S0N3J3"/>
<keyword evidence="1" id="KW-0175">Coiled coil</keyword>
<sequence length="173" mass="19823">MALRKSQTRQHHMRRAARIQSDMQVASCERKRCFKELKRERERLAKLTSDSQALARAAVAVTAVQVWQPTAVCNHHNQLLEQTPVNGAAYAETIKQQLMESRLQIKRLENNLVAKDQLRAELKSKLKGVESVQPWTDVGILQSAPKDILFRIDKAMGLIDKRTPYYLVGDRTF</sequence>
<feature type="coiled-coil region" evidence="1">
    <location>
        <begin position="91"/>
        <end position="125"/>
    </location>
</feature>
<evidence type="ECO:0000256" key="1">
    <source>
        <dbReference type="SAM" id="Coils"/>
    </source>
</evidence>
<organism evidence="2">
    <name type="scientific">Pyramimonas obovata</name>
    <dbReference type="NCBI Taxonomy" id="1411642"/>
    <lineage>
        <taxon>Eukaryota</taxon>
        <taxon>Viridiplantae</taxon>
        <taxon>Chlorophyta</taxon>
        <taxon>Pyramimonadophyceae</taxon>
        <taxon>Pyramimonadales</taxon>
        <taxon>Pyramimonadaceae</taxon>
        <taxon>Pyramimonas</taxon>
        <taxon>Pyramimonas incertae sedis</taxon>
    </lineage>
</organism>
<proteinExistence type="predicted"/>